<dbReference type="AlphaFoldDB" id="A0A5C7F1I6"/>
<keyword evidence="13" id="KW-1185">Reference proteome</keyword>
<dbReference type="Gene3D" id="3.90.228.20">
    <property type="match status" value="1"/>
</dbReference>
<dbReference type="PANTHER" id="PTHR30031:SF0">
    <property type="entry name" value="PHOSPHOENOLPYRUVATE CARBOXYKINASE (ATP)"/>
    <property type="match status" value="1"/>
</dbReference>
<organism evidence="12 13">
    <name type="scientific">Alkalicoccus halolimnae</name>
    <dbReference type="NCBI Taxonomy" id="1667239"/>
    <lineage>
        <taxon>Bacteria</taxon>
        <taxon>Bacillati</taxon>
        <taxon>Bacillota</taxon>
        <taxon>Bacilli</taxon>
        <taxon>Bacillales</taxon>
        <taxon>Bacillaceae</taxon>
        <taxon>Alkalicoccus</taxon>
    </lineage>
</organism>
<dbReference type="NCBIfam" id="NF006820">
    <property type="entry name" value="PRK09344.1-2"/>
    <property type="match status" value="1"/>
</dbReference>
<comment type="similarity">
    <text evidence="2 11">Belongs to the phosphoenolpyruvate carboxykinase (ATP) family.</text>
</comment>
<feature type="binding site" evidence="11">
    <location>
        <position position="217"/>
    </location>
    <ligand>
        <name>Mn(2+)</name>
        <dbReference type="ChEBI" id="CHEBI:29035"/>
    </ligand>
</feature>
<evidence type="ECO:0000256" key="10">
    <source>
        <dbReference type="ARBA" id="ARBA00047371"/>
    </source>
</evidence>
<dbReference type="InterPro" id="IPR008210">
    <property type="entry name" value="PEP_carboxykinase_N"/>
</dbReference>
<name>A0A5C7F1I6_9BACI</name>
<dbReference type="Proteomes" id="UP000321816">
    <property type="component" value="Chromosome"/>
</dbReference>
<keyword evidence="4 11" id="KW-0312">Gluconeogenesis</keyword>
<dbReference type="PANTHER" id="PTHR30031">
    <property type="entry name" value="PHOSPHOENOLPYRUVATE CARBOXYKINASE ATP"/>
    <property type="match status" value="1"/>
</dbReference>
<dbReference type="NCBIfam" id="NF006821">
    <property type="entry name" value="PRK09344.1-3"/>
    <property type="match status" value="1"/>
</dbReference>
<accession>A0A5C7F1I6</accession>
<feature type="binding site" evidence="11">
    <location>
        <begin position="233"/>
        <end position="241"/>
    </location>
    <ligand>
        <name>ATP</name>
        <dbReference type="ChEBI" id="CHEBI:30616"/>
    </ligand>
</feature>
<reference evidence="12 13" key="1">
    <citation type="submission" date="2024-01" db="EMBL/GenBank/DDBJ databases">
        <title>Complete Genome Sequence of Alkalicoccus halolimnae BZ-SZ-XJ29T, a Moderately Halophilic Bacterium Isolated from a Salt Lake.</title>
        <authorList>
            <person name="Zhao B."/>
        </authorList>
    </citation>
    <scope>NUCLEOTIDE SEQUENCE [LARGE SCALE GENOMIC DNA]</scope>
    <source>
        <strain evidence="12 13">BZ-SZ-XJ29</strain>
    </source>
</reference>
<comment type="caution">
    <text evidence="11">Lacks conserved residue(s) required for the propagation of feature annotation.</text>
</comment>
<feature type="binding site" evidence="11">
    <location>
        <position position="192"/>
    </location>
    <ligand>
        <name>substrate</name>
    </ligand>
</feature>
<dbReference type="Pfam" id="PF01293">
    <property type="entry name" value="PEPCK_ATP"/>
    <property type="match status" value="1"/>
</dbReference>
<feature type="binding site" evidence="11">
    <location>
        <position position="282"/>
    </location>
    <ligand>
        <name>ATP</name>
        <dbReference type="ChEBI" id="CHEBI:30616"/>
    </ligand>
</feature>
<dbReference type="GO" id="GO:0004612">
    <property type="term" value="F:phosphoenolpyruvate carboxykinase (ATP) activity"/>
    <property type="evidence" value="ECO:0007669"/>
    <property type="project" value="UniProtKB-UniRule"/>
</dbReference>
<dbReference type="SUPFAM" id="SSF68923">
    <property type="entry name" value="PEP carboxykinase N-terminal domain"/>
    <property type="match status" value="1"/>
</dbReference>
<keyword evidence="11" id="KW-0963">Cytoplasm</keyword>
<dbReference type="OrthoDB" id="9806325at2"/>
<evidence type="ECO:0000256" key="3">
    <source>
        <dbReference type="ARBA" id="ARBA00012363"/>
    </source>
</evidence>
<evidence type="ECO:0000256" key="7">
    <source>
        <dbReference type="ARBA" id="ARBA00022840"/>
    </source>
</evidence>
<protein>
    <recommendedName>
        <fullName evidence="3 11">Phosphoenolpyruvate carboxykinase (ATP)</fullName>
        <shortName evidence="11">PCK</shortName>
        <shortName evidence="11">PEP carboxykinase</shortName>
        <shortName evidence="11">PEPCK</shortName>
        <ecNumber evidence="3 11">4.1.1.49</ecNumber>
    </recommendedName>
</protein>
<evidence type="ECO:0000313" key="12">
    <source>
        <dbReference type="EMBL" id="WWD81676.1"/>
    </source>
</evidence>
<feature type="binding site" evidence="11">
    <location>
        <position position="56"/>
    </location>
    <ligand>
        <name>substrate</name>
    </ligand>
</feature>
<feature type="binding site" evidence="11">
    <location>
        <position position="217"/>
    </location>
    <ligand>
        <name>ATP</name>
        <dbReference type="ChEBI" id="CHEBI:30616"/>
    </ligand>
</feature>
<evidence type="ECO:0000256" key="8">
    <source>
        <dbReference type="ARBA" id="ARBA00023211"/>
    </source>
</evidence>
<dbReference type="GO" id="GO:0046872">
    <property type="term" value="F:metal ion binding"/>
    <property type="evidence" value="ECO:0007669"/>
    <property type="project" value="UniProtKB-KW"/>
</dbReference>
<dbReference type="PIRSF" id="PIRSF006294">
    <property type="entry name" value="PEP_crbxkin"/>
    <property type="match status" value="1"/>
</dbReference>
<comment type="catalytic activity">
    <reaction evidence="10 11">
        <text>oxaloacetate + ATP = phosphoenolpyruvate + ADP + CO2</text>
        <dbReference type="Rhea" id="RHEA:18617"/>
        <dbReference type="ChEBI" id="CHEBI:16452"/>
        <dbReference type="ChEBI" id="CHEBI:16526"/>
        <dbReference type="ChEBI" id="CHEBI:30616"/>
        <dbReference type="ChEBI" id="CHEBI:58702"/>
        <dbReference type="ChEBI" id="CHEBI:456216"/>
        <dbReference type="EC" id="4.1.1.49"/>
    </reaction>
</comment>
<dbReference type="InterPro" id="IPR013035">
    <property type="entry name" value="PEP_carboxykinase_C"/>
</dbReference>
<dbReference type="SUPFAM" id="SSF53795">
    <property type="entry name" value="PEP carboxykinase-like"/>
    <property type="match status" value="1"/>
</dbReference>
<dbReference type="HAMAP" id="MF_00453">
    <property type="entry name" value="PEPCK_ATP"/>
    <property type="match status" value="1"/>
</dbReference>
<dbReference type="GO" id="GO:0006094">
    <property type="term" value="P:gluconeogenesis"/>
    <property type="evidence" value="ECO:0007669"/>
    <property type="project" value="UniProtKB-UniRule"/>
</dbReference>
<comment type="pathway">
    <text evidence="1 11">Carbohydrate biosynthesis; gluconeogenesis.</text>
</comment>
<dbReference type="NCBIfam" id="TIGR00224">
    <property type="entry name" value="pckA"/>
    <property type="match status" value="1"/>
</dbReference>
<dbReference type="CDD" id="cd00484">
    <property type="entry name" value="PEPCK_ATP"/>
    <property type="match status" value="1"/>
</dbReference>
<feature type="binding site" evidence="11">
    <location>
        <position position="198"/>
    </location>
    <ligand>
        <name>Mn(2+)</name>
        <dbReference type="ChEBI" id="CHEBI:29035"/>
    </ligand>
</feature>
<evidence type="ECO:0000313" key="13">
    <source>
        <dbReference type="Proteomes" id="UP000321816"/>
    </source>
</evidence>
<keyword evidence="6 11" id="KW-0210">Decarboxylase</keyword>
<feature type="binding site" evidence="11">
    <location>
        <position position="254"/>
    </location>
    <ligand>
        <name>Mn(2+)</name>
        <dbReference type="ChEBI" id="CHEBI:29035"/>
    </ligand>
</feature>
<dbReference type="KEGG" id="ahal:FTX54_013265"/>
<evidence type="ECO:0000256" key="1">
    <source>
        <dbReference type="ARBA" id="ARBA00004742"/>
    </source>
</evidence>
<feature type="binding site" evidence="11">
    <location>
        <position position="443"/>
    </location>
    <ligand>
        <name>ATP</name>
        <dbReference type="ChEBI" id="CHEBI:30616"/>
    </ligand>
</feature>
<keyword evidence="5 11" id="KW-0547">Nucleotide-binding</keyword>
<dbReference type="PROSITE" id="PS00532">
    <property type="entry name" value="PEPCK_ATP"/>
    <property type="match status" value="1"/>
</dbReference>
<feature type="binding site" evidence="11">
    <location>
        <position position="198"/>
    </location>
    <ligand>
        <name>ATP</name>
        <dbReference type="ChEBI" id="CHEBI:30616"/>
    </ligand>
</feature>
<evidence type="ECO:0000256" key="9">
    <source>
        <dbReference type="ARBA" id="ARBA00023239"/>
    </source>
</evidence>
<comment type="cofactor">
    <cofactor evidence="11">
        <name>Mn(2+)</name>
        <dbReference type="ChEBI" id="CHEBI:29035"/>
    </cofactor>
    <text evidence="11">Binds 1 Mn(2+) ion per subunit.</text>
</comment>
<evidence type="ECO:0000256" key="4">
    <source>
        <dbReference type="ARBA" id="ARBA00022432"/>
    </source>
</evidence>
<comment type="function">
    <text evidence="11">Involved in the gluconeogenesis. Catalyzes the conversion of oxaloacetate (OAA) to phosphoenolpyruvate (PEP) through direct phosphoryl transfer between the nucleoside triphosphate and OAA.</text>
</comment>
<evidence type="ECO:0000256" key="5">
    <source>
        <dbReference type="ARBA" id="ARBA00022741"/>
    </source>
</evidence>
<evidence type="ECO:0000256" key="2">
    <source>
        <dbReference type="ARBA" id="ARBA00006052"/>
    </source>
</evidence>
<dbReference type="Gene3D" id="2.170.8.10">
    <property type="entry name" value="Phosphoenolpyruvate Carboxykinase, domain 2"/>
    <property type="match status" value="1"/>
</dbReference>
<dbReference type="EMBL" id="CP144914">
    <property type="protein sequence ID" value="WWD81676.1"/>
    <property type="molecule type" value="Genomic_DNA"/>
</dbReference>
<feature type="binding site" evidence="11">
    <location>
        <position position="198"/>
    </location>
    <ligand>
        <name>substrate</name>
    </ligand>
</feature>
<gene>
    <name evidence="11 12" type="primary">pckA</name>
    <name evidence="12" type="ORF">FTX54_013265</name>
</gene>
<feature type="binding site" evidence="11">
    <location>
        <position position="318"/>
    </location>
    <ligand>
        <name>ATP</name>
        <dbReference type="ChEBI" id="CHEBI:30616"/>
    </ligand>
</feature>
<evidence type="ECO:0000256" key="11">
    <source>
        <dbReference type="HAMAP-Rule" id="MF_00453"/>
    </source>
</evidence>
<evidence type="ECO:0000256" key="6">
    <source>
        <dbReference type="ARBA" id="ARBA00022793"/>
    </source>
</evidence>
<dbReference type="InterPro" id="IPR001272">
    <property type="entry name" value="PEP_carboxykinase_ATP"/>
</dbReference>
<proteinExistence type="inferred from homology"/>
<keyword evidence="7 11" id="KW-0067">ATP-binding</keyword>
<dbReference type="InterPro" id="IPR015994">
    <property type="entry name" value="PEPCK_ATP_CS"/>
</dbReference>
<feature type="binding site" evidence="11">
    <location>
        <position position="318"/>
    </location>
    <ligand>
        <name>substrate</name>
    </ligand>
</feature>
<comment type="subcellular location">
    <subcellularLocation>
        <location evidence="11">Cytoplasm</location>
    </subcellularLocation>
</comment>
<keyword evidence="9 11" id="KW-0456">Lyase</keyword>
<keyword evidence="8 11" id="KW-0464">Manganese</keyword>
<keyword evidence="11" id="KW-0479">Metal-binding</keyword>
<dbReference type="GO" id="GO:0005524">
    <property type="term" value="F:ATP binding"/>
    <property type="evidence" value="ECO:0007669"/>
    <property type="project" value="UniProtKB-UniRule"/>
</dbReference>
<dbReference type="EC" id="4.1.1.49" evidence="3 11"/>
<dbReference type="GO" id="GO:0005829">
    <property type="term" value="C:cytosol"/>
    <property type="evidence" value="ECO:0007669"/>
    <property type="project" value="TreeGrafter"/>
</dbReference>
<sequence length="526" mass="58065">MSMLHDHLQIENLLKQSNIHRQLTVPQLVETALNRHEGTLTSDGAFRAVTGDYTGRSPKDRFIVDEDSITNEIDWGAVNQPIPPDIFDRLEQKVMAYLAEQPAVFYRKAFAGADSRWRLPVDIINEYAWHQLFAHQLFLRPEEIEGEAALDPFTILSAPGFKADPERDGTRSEAFVIISFEKRTILIGGTAYAGEMKKAIFSIMNYLLPSMDVLPMHCSANADKDGNTALFFGLSGTGKTTLSATDDRMLIGDDEHGWSKDGVFNFEGGCYAKCIGLHPDKEPEIFHAVRFGTVLENVKLKENRTPDYESASLTENTRAAYPLTAVPSAKLPSTAGHPEVILFLTADATGVLPPISRLNRSQAMYHFLSGYTSKLAGTERGVTEPQPVFSPCFGAPFLPRDPSIYAKMLGEKIDQHEAEVYLVNTGWTGGAYGTGSRMDLRFTRAMVRAAINGDLKHTSSITDAAFGLEIPATCPNVPPEVLQPRLMWDNISEYEAAASALADKFHANFTRFKNVTSEILRGGPVL</sequence>
<dbReference type="Gene3D" id="3.40.449.10">
    <property type="entry name" value="Phosphoenolpyruvate Carboxykinase, domain 1"/>
    <property type="match status" value="1"/>
</dbReference>
<dbReference type="RefSeq" id="WP_147805167.1">
    <property type="nucleotide sequence ID" value="NZ_CP144914.1"/>
</dbReference>